<proteinExistence type="predicted"/>
<dbReference type="SUPFAM" id="SSF53067">
    <property type="entry name" value="Actin-like ATPase domain"/>
    <property type="match status" value="2"/>
</dbReference>
<evidence type="ECO:0000259" key="1">
    <source>
        <dbReference type="Pfam" id="PF17989"/>
    </source>
</evidence>
<evidence type="ECO:0000313" key="4">
    <source>
        <dbReference type="Proteomes" id="UP001162836"/>
    </source>
</evidence>
<dbReference type="CDD" id="cd24023">
    <property type="entry name" value="ASKHA_NBD_ParM_Alp7A-like"/>
    <property type="match status" value="1"/>
</dbReference>
<dbReference type="InterPro" id="IPR040607">
    <property type="entry name" value="ALP_N"/>
</dbReference>
<organism evidence="3 4">
    <name type="scientific">Neobacillus sedimentimangrovi</name>
    <dbReference type="NCBI Taxonomy" id="2699460"/>
    <lineage>
        <taxon>Bacteria</taxon>
        <taxon>Bacillati</taxon>
        <taxon>Bacillota</taxon>
        <taxon>Bacilli</taxon>
        <taxon>Bacillales</taxon>
        <taxon>Bacillaceae</taxon>
        <taxon>Neobacillus</taxon>
    </lineage>
</organism>
<sequence length="388" mass="43858">MTKSRIAAVDVGNDSVKAIFGELERELNIPNIIARDTEDRPVIGIEDLDSKDPLDGIHIRVHSPSLKENNMIYRVGNLATKSINATELDPGSSKSEEDQTLIMLFATLALDAVNSDFPRNKNVIDASYILGTGLPLREVKEGKDAGYRSKLLGSVHQVEFLVTPKYQGMKVNIKFDEVKVYPEGFAAFINLVMDNSLKIINKDLIDKRILIQDIGGLSTDIAVIKNRNVDDDKAQGFNLGVSESLEQIREEIRKKHGVELDSRRDVVEIITKKNDRNHIMVKGSRTSVHDITDRILLDLAKKQYRLLRNVWAKNSQTEICYFVGGGSIILKEYIKNINNSLDGYNIDFFEDEKESIWMMANAYYKLIKDFIRKTEKQNAVKDKAPVKS</sequence>
<protein>
    <submittedName>
        <fullName evidence="3">ParM/StbA family protein</fullName>
    </submittedName>
</protein>
<feature type="domain" description="Actin-like protein N-terminal" evidence="1">
    <location>
        <begin position="8"/>
        <end position="185"/>
    </location>
</feature>
<evidence type="ECO:0000259" key="2">
    <source>
        <dbReference type="Pfam" id="PF22128"/>
    </source>
</evidence>
<dbReference type="Gene3D" id="3.30.420.40">
    <property type="match status" value="2"/>
</dbReference>
<gene>
    <name evidence="3" type="ORF">LRS37_04075</name>
</gene>
<keyword evidence="4" id="KW-1185">Reference proteome</keyword>
<dbReference type="RefSeq" id="WP_038537999.1">
    <property type="nucleotide sequence ID" value="NZ_JAJODE010000007.1"/>
</dbReference>
<dbReference type="Pfam" id="PF22128">
    <property type="entry name" value="Alp7A_like_C"/>
    <property type="match status" value="1"/>
</dbReference>
<dbReference type="InterPro" id="IPR054368">
    <property type="entry name" value="Alp7A-like_C"/>
</dbReference>
<evidence type="ECO:0000313" key="3">
    <source>
        <dbReference type="EMBL" id="MCD4838057.1"/>
    </source>
</evidence>
<name>A0ABS8QFR4_9BACI</name>
<reference evidence="3 4" key="1">
    <citation type="journal article" date="2023" name="Antonie Van Leeuwenhoek">
        <title>Unveiling the genomic potential of a novel thermostable glycoside hydrolases producing Neobacillus sedimentimangrovi UE25.</title>
        <authorList>
            <person name="Ejaz U."/>
            <person name="Saleem F."/>
            <person name="Rashid R."/>
            <person name="Hasan K.A."/>
            <person name="Syed M.N."/>
            <person name="Sohail M."/>
        </authorList>
    </citation>
    <scope>NUCLEOTIDE SEQUENCE [LARGE SCALE GENOMIC DNA]</scope>
    <source>
        <strain evidence="3 4">UE25</strain>
    </source>
</reference>
<comment type="caution">
    <text evidence="3">The sequence shown here is derived from an EMBL/GenBank/DDBJ whole genome shotgun (WGS) entry which is preliminary data.</text>
</comment>
<dbReference type="Proteomes" id="UP001162836">
    <property type="component" value="Unassembled WGS sequence"/>
</dbReference>
<dbReference type="Pfam" id="PF17989">
    <property type="entry name" value="ALP_N"/>
    <property type="match status" value="1"/>
</dbReference>
<dbReference type="InterPro" id="IPR043129">
    <property type="entry name" value="ATPase_NBD"/>
</dbReference>
<dbReference type="EMBL" id="JAJODE010000007">
    <property type="protein sequence ID" value="MCD4838057.1"/>
    <property type="molecule type" value="Genomic_DNA"/>
</dbReference>
<accession>A0ABS8QFR4</accession>
<feature type="domain" description="Alp7A-like C-terminal" evidence="2">
    <location>
        <begin position="209"/>
        <end position="347"/>
    </location>
</feature>